<protein>
    <submittedName>
        <fullName evidence="1">DnaJ C-terminal domain-containing protein</fullName>
    </submittedName>
</protein>
<gene>
    <name evidence="1" type="ORF">ACEZ3G_06105</name>
</gene>
<comment type="caution">
    <text evidence="1">The sequence shown here is derived from an EMBL/GenBank/DDBJ whole genome shotgun (WGS) entry which is preliminary data.</text>
</comment>
<keyword evidence="2" id="KW-1185">Reference proteome</keyword>
<organism evidence="1 2">
    <name type="scientific">Meishania litoralis</name>
    <dbReference type="NCBI Taxonomy" id="3434685"/>
    <lineage>
        <taxon>Bacteria</taxon>
        <taxon>Pseudomonadati</taxon>
        <taxon>Bacteroidota</taxon>
        <taxon>Flavobacteriia</taxon>
        <taxon>Flavobacteriales</taxon>
        <taxon>Flavobacteriaceae</taxon>
        <taxon>Meishania</taxon>
    </lineage>
</organism>
<reference evidence="1" key="1">
    <citation type="submission" date="2024-09" db="EMBL/GenBank/DDBJ databases">
        <authorList>
            <person name="Liu J."/>
        </authorList>
    </citation>
    <scope>NUCLEOTIDE SEQUENCE</scope>
    <source>
        <strain evidence="1">NBU2967</strain>
    </source>
</reference>
<dbReference type="Proteomes" id="UP001595191">
    <property type="component" value="Unassembled WGS sequence"/>
</dbReference>
<proteinExistence type="predicted"/>
<dbReference type="EMBL" id="JBHFPV010000001">
    <property type="protein sequence ID" value="MFH6603042.1"/>
    <property type="molecule type" value="Genomic_DNA"/>
</dbReference>
<evidence type="ECO:0000313" key="2">
    <source>
        <dbReference type="Proteomes" id="UP001595191"/>
    </source>
</evidence>
<name>A0ACC7LNA1_9FLAO</name>
<accession>A0ACC7LNA1</accession>
<evidence type="ECO:0000313" key="1">
    <source>
        <dbReference type="EMBL" id="MFH6603042.1"/>
    </source>
</evidence>
<sequence length="313" mass="35100">MKEMKFRDYYNILGVEKNANEKEIKKAYRKLATQYHPDKTKGDKVLEEKFKEISEAYQVLGNAEKRKQYDELGSDWEQFQQSGASYDDFVNQRKQYRQYQSQGHHQYEPSGNFDGFGGSSGFSDFFEAFFGGGQGRGRSRTTYDFPGADVSGEVAIGLVEAYHGTERILDVDGDKIKLKIKPGAYTGLQLRAKGKGQKGSGGKSGDLYVNVRVTPHPIFKRKGNDLYMEVPMDVFKAMLGGKQEVVTLSGKVNITIPEAAQNGKKVRLKGKGMPVYGKSGQFGDLFVTLNVKLPAKLTDKQKELLKQVRDNNQ</sequence>